<accession>A0ABU1W5J6</accession>
<dbReference type="RefSeq" id="WP_310281949.1">
    <property type="nucleotide sequence ID" value="NZ_JAVDWR010000033.1"/>
</dbReference>
<dbReference type="EMBL" id="JAVDWR010000033">
    <property type="protein sequence ID" value="MDR7123100.1"/>
    <property type="molecule type" value="Genomic_DNA"/>
</dbReference>
<keyword evidence="2" id="KW-1185">Reference proteome</keyword>
<comment type="caution">
    <text evidence="1">The sequence shown here is derived from an EMBL/GenBank/DDBJ whole genome shotgun (WGS) entry which is preliminary data.</text>
</comment>
<name>A0ABU1W5J6_9GAMM</name>
<evidence type="ECO:0000313" key="2">
    <source>
        <dbReference type="Proteomes" id="UP001257909"/>
    </source>
</evidence>
<sequence>MITKHMKPIGGWENFELHDDLGSFLWKELKLRENNEGEWAYMSFTSFSSIWELVVNAELLATIILECGEDEKVHLLTISVIRDDLLSSDYFKPIIDTLINDFNINFV</sequence>
<protein>
    <recommendedName>
        <fullName evidence="3">Immunity protein 53</fullName>
    </recommendedName>
</protein>
<evidence type="ECO:0000313" key="1">
    <source>
        <dbReference type="EMBL" id="MDR7123100.1"/>
    </source>
</evidence>
<gene>
    <name evidence="1" type="ORF">J2W69_004083</name>
</gene>
<reference evidence="1 2" key="1">
    <citation type="submission" date="2023-07" db="EMBL/GenBank/DDBJ databases">
        <title>Sorghum-associated microbial communities from plants grown in Nebraska, USA.</title>
        <authorList>
            <person name="Schachtman D."/>
        </authorList>
    </citation>
    <scope>NUCLEOTIDE SEQUENCE [LARGE SCALE GENOMIC DNA]</scope>
    <source>
        <strain evidence="1 2">4138</strain>
    </source>
</reference>
<organism evidence="1 2">
    <name type="scientific">Rheinheimera soli</name>
    <dbReference type="NCBI Taxonomy" id="443616"/>
    <lineage>
        <taxon>Bacteria</taxon>
        <taxon>Pseudomonadati</taxon>
        <taxon>Pseudomonadota</taxon>
        <taxon>Gammaproteobacteria</taxon>
        <taxon>Chromatiales</taxon>
        <taxon>Chromatiaceae</taxon>
        <taxon>Rheinheimera</taxon>
    </lineage>
</organism>
<dbReference type="Proteomes" id="UP001257909">
    <property type="component" value="Unassembled WGS sequence"/>
</dbReference>
<evidence type="ECO:0008006" key="3">
    <source>
        <dbReference type="Google" id="ProtNLM"/>
    </source>
</evidence>
<proteinExistence type="predicted"/>